<keyword evidence="1" id="KW-0812">Transmembrane</keyword>
<sequence length="124" mass="14752">MLKAFLFNFIILIVITILLLVKFKNMKEESQMRLKEDGWTLHILDNCDHCKTQLEDIPLFKTYIKYTNSGVVIENKEVVEKIPIEDIYAFPLWYNTKTKDKIYGVQDIKAILEMYQKKDEQCIN</sequence>
<organism evidence="2">
    <name type="scientific">viral metagenome</name>
    <dbReference type="NCBI Taxonomy" id="1070528"/>
    <lineage>
        <taxon>unclassified sequences</taxon>
        <taxon>metagenomes</taxon>
        <taxon>organismal metagenomes</taxon>
    </lineage>
</organism>
<evidence type="ECO:0000256" key="1">
    <source>
        <dbReference type="SAM" id="Phobius"/>
    </source>
</evidence>
<accession>A0A6C0I0P8</accession>
<keyword evidence="1" id="KW-1133">Transmembrane helix</keyword>
<protein>
    <submittedName>
        <fullName evidence="2">Uncharacterized protein</fullName>
    </submittedName>
</protein>
<proteinExistence type="predicted"/>
<keyword evidence="1" id="KW-0472">Membrane</keyword>
<dbReference type="AlphaFoldDB" id="A0A6C0I0P8"/>
<dbReference type="EMBL" id="MN740072">
    <property type="protein sequence ID" value="QHT86581.1"/>
    <property type="molecule type" value="Genomic_DNA"/>
</dbReference>
<feature type="transmembrane region" description="Helical" evidence="1">
    <location>
        <begin position="6"/>
        <end position="23"/>
    </location>
</feature>
<evidence type="ECO:0000313" key="2">
    <source>
        <dbReference type="EMBL" id="QHT86581.1"/>
    </source>
</evidence>
<name>A0A6C0I0P8_9ZZZZ</name>
<reference evidence="2" key="1">
    <citation type="journal article" date="2020" name="Nature">
        <title>Giant virus diversity and host interactions through global metagenomics.</title>
        <authorList>
            <person name="Schulz F."/>
            <person name="Roux S."/>
            <person name="Paez-Espino D."/>
            <person name="Jungbluth S."/>
            <person name="Walsh D.A."/>
            <person name="Denef V.J."/>
            <person name="McMahon K.D."/>
            <person name="Konstantinidis K.T."/>
            <person name="Eloe-Fadrosh E.A."/>
            <person name="Kyrpides N.C."/>
            <person name="Woyke T."/>
        </authorList>
    </citation>
    <scope>NUCLEOTIDE SEQUENCE</scope>
    <source>
        <strain evidence="2">GVMAG-M-3300023184-186</strain>
    </source>
</reference>